<dbReference type="InParanoid" id="A0A4R6QJS0"/>
<organism evidence="10 11">
    <name type="scientific">Roseateles toxinivorans</name>
    <dbReference type="NCBI Taxonomy" id="270368"/>
    <lineage>
        <taxon>Bacteria</taxon>
        <taxon>Pseudomonadati</taxon>
        <taxon>Pseudomonadota</taxon>
        <taxon>Betaproteobacteria</taxon>
        <taxon>Burkholderiales</taxon>
        <taxon>Sphaerotilaceae</taxon>
        <taxon>Roseateles</taxon>
    </lineage>
</organism>
<keyword evidence="3 7" id="KW-0812">Transmembrane</keyword>
<dbReference type="GO" id="GO:0005886">
    <property type="term" value="C:plasma membrane"/>
    <property type="evidence" value="ECO:0007669"/>
    <property type="project" value="UniProtKB-SubCell"/>
</dbReference>
<evidence type="ECO:0000259" key="8">
    <source>
        <dbReference type="Pfam" id="PF02706"/>
    </source>
</evidence>
<comment type="subcellular location">
    <subcellularLocation>
        <location evidence="1">Cell membrane</location>
        <topology evidence="1">Multi-pass membrane protein</topology>
    </subcellularLocation>
</comment>
<evidence type="ECO:0000259" key="9">
    <source>
        <dbReference type="Pfam" id="PF13807"/>
    </source>
</evidence>
<proteinExistence type="predicted"/>
<sequence length="477" mass="52640">MSFGQFFSILRARWLVAAIVFLATIGTTLIISLLLPKQYSSVASVVIDAKPDPISAMMYPGMASPGYMATQVDVIQSDRVAQRVVRNLKLTENAQIRQQWMAETKGEGAIENWLAETFQKNLEVRPARESSVIQVSYRAPDPRFSAALANAFVQAYVDTSLELKVDPARQYNAFFDTKAKEAREVLEAAQAKVSTYQREKGIIATDERLDIETARLNELSSQLVMLQAVSAESSSRQTQAQGSSADRLQEVLNNPVVSALKAEISRNEARLQELSSRFGDSHPQIIELKANTAELRAKMEAETRRVTGGVTVSNTINRQREAEIRASLAAQRANVLRMKEVRDEGSVLNREVENAQRAYDAVMARANQTNLESQTTQSNVSILTRASPPLQPSSPKIVLNTLLSVFLGALLAIGAIFMLEMLDRRVRGSEDILQTMGLPILGVLPRPDAKKLFGRANAKPMFEQRLLAHLPTASKSA</sequence>
<dbReference type="AlphaFoldDB" id="A0A4R6QJS0"/>
<feature type="domain" description="Polysaccharide chain length determinant N-terminal" evidence="8">
    <location>
        <begin position="3"/>
        <end position="88"/>
    </location>
</feature>
<dbReference type="GO" id="GO:0004713">
    <property type="term" value="F:protein tyrosine kinase activity"/>
    <property type="evidence" value="ECO:0007669"/>
    <property type="project" value="TreeGrafter"/>
</dbReference>
<evidence type="ECO:0000256" key="2">
    <source>
        <dbReference type="ARBA" id="ARBA00022475"/>
    </source>
</evidence>
<keyword evidence="5 7" id="KW-0472">Membrane</keyword>
<dbReference type="NCBIfam" id="TIGR03017">
    <property type="entry name" value="EpsF"/>
    <property type="match status" value="1"/>
</dbReference>
<evidence type="ECO:0000256" key="3">
    <source>
        <dbReference type="ARBA" id="ARBA00022692"/>
    </source>
</evidence>
<evidence type="ECO:0000313" key="10">
    <source>
        <dbReference type="EMBL" id="TDP63351.1"/>
    </source>
</evidence>
<dbReference type="PANTHER" id="PTHR32309:SF13">
    <property type="entry name" value="FERRIC ENTEROBACTIN TRANSPORT PROTEIN FEPE"/>
    <property type="match status" value="1"/>
</dbReference>
<dbReference type="EMBL" id="SNXS01000005">
    <property type="protein sequence ID" value="TDP63351.1"/>
    <property type="molecule type" value="Genomic_DNA"/>
</dbReference>
<dbReference type="InterPro" id="IPR003856">
    <property type="entry name" value="LPS_length_determ_N"/>
</dbReference>
<dbReference type="RefSeq" id="WP_133702521.1">
    <property type="nucleotide sequence ID" value="NZ_SNXS01000005.1"/>
</dbReference>
<comment type="caution">
    <text evidence="10">The sequence shown here is derived from an EMBL/GenBank/DDBJ whole genome shotgun (WGS) entry which is preliminary data.</text>
</comment>
<dbReference type="InterPro" id="IPR017468">
    <property type="entry name" value="Chain_len_reg_EpsF"/>
</dbReference>
<protein>
    <submittedName>
        <fullName evidence="10">Chain length determinant protein EpsF</fullName>
    </submittedName>
</protein>
<reference evidence="10 11" key="1">
    <citation type="submission" date="2019-03" db="EMBL/GenBank/DDBJ databases">
        <title>Genomic Encyclopedia of Type Strains, Phase IV (KMG-IV): sequencing the most valuable type-strain genomes for metagenomic binning, comparative biology and taxonomic classification.</title>
        <authorList>
            <person name="Goeker M."/>
        </authorList>
    </citation>
    <scope>NUCLEOTIDE SEQUENCE [LARGE SCALE GENOMIC DNA]</scope>
    <source>
        <strain evidence="10 11">DSM 16998</strain>
    </source>
</reference>
<keyword evidence="4 7" id="KW-1133">Transmembrane helix</keyword>
<keyword evidence="11" id="KW-1185">Reference proteome</keyword>
<evidence type="ECO:0000256" key="4">
    <source>
        <dbReference type="ARBA" id="ARBA00022989"/>
    </source>
</evidence>
<gene>
    <name evidence="10" type="ORF">DES47_105356</name>
</gene>
<dbReference type="OrthoDB" id="8559110at2"/>
<feature type="coiled-coil region" evidence="6">
    <location>
        <begin position="257"/>
        <end position="305"/>
    </location>
</feature>
<evidence type="ECO:0000256" key="1">
    <source>
        <dbReference type="ARBA" id="ARBA00004651"/>
    </source>
</evidence>
<keyword evidence="6" id="KW-0175">Coiled coil</keyword>
<dbReference type="Pfam" id="PF02706">
    <property type="entry name" value="Wzz"/>
    <property type="match status" value="1"/>
</dbReference>
<dbReference type="Pfam" id="PF13807">
    <property type="entry name" value="GNVR"/>
    <property type="match status" value="1"/>
</dbReference>
<feature type="coiled-coil region" evidence="6">
    <location>
        <begin position="338"/>
        <end position="372"/>
    </location>
</feature>
<evidence type="ECO:0000256" key="7">
    <source>
        <dbReference type="SAM" id="Phobius"/>
    </source>
</evidence>
<feature type="domain" description="Tyrosine-protein kinase G-rich" evidence="9">
    <location>
        <begin position="348"/>
        <end position="419"/>
    </location>
</feature>
<keyword evidence="2" id="KW-1003">Cell membrane</keyword>
<dbReference type="PANTHER" id="PTHR32309">
    <property type="entry name" value="TYROSINE-PROTEIN KINASE"/>
    <property type="match status" value="1"/>
</dbReference>
<evidence type="ECO:0000256" key="5">
    <source>
        <dbReference type="ARBA" id="ARBA00023136"/>
    </source>
</evidence>
<dbReference type="InterPro" id="IPR050445">
    <property type="entry name" value="Bact_polysacc_biosynth/exp"/>
</dbReference>
<dbReference type="InterPro" id="IPR032807">
    <property type="entry name" value="GNVR"/>
</dbReference>
<name>A0A4R6QJS0_9BURK</name>
<dbReference type="Proteomes" id="UP000295361">
    <property type="component" value="Unassembled WGS sequence"/>
</dbReference>
<evidence type="ECO:0000313" key="11">
    <source>
        <dbReference type="Proteomes" id="UP000295361"/>
    </source>
</evidence>
<accession>A0A4R6QJS0</accession>
<feature type="transmembrane region" description="Helical" evidence="7">
    <location>
        <begin position="397"/>
        <end position="419"/>
    </location>
</feature>
<feature type="transmembrane region" description="Helical" evidence="7">
    <location>
        <begin position="12"/>
        <end position="35"/>
    </location>
</feature>
<evidence type="ECO:0000256" key="6">
    <source>
        <dbReference type="SAM" id="Coils"/>
    </source>
</evidence>